<dbReference type="InterPro" id="IPR019734">
    <property type="entry name" value="TPR_rpt"/>
</dbReference>
<dbReference type="Pfam" id="PF13424">
    <property type="entry name" value="TPR_12"/>
    <property type="match status" value="2"/>
</dbReference>
<dbReference type="SMART" id="SM00028">
    <property type="entry name" value="TPR"/>
    <property type="match status" value="5"/>
</dbReference>
<dbReference type="InterPro" id="IPR053137">
    <property type="entry name" value="NLR-like"/>
</dbReference>
<protein>
    <submittedName>
        <fullName evidence="1">Tetratricopeptide repeat protein</fullName>
    </submittedName>
</protein>
<sequence length="619" mass="66301">MAWIDASPAGDPVAGRPSGVEVGLAELAGELGIGDPSDPSARRARSLMDRLNSGGAADRLIVLDNLERADDLAGLRPRGRGLRVIVTTNLPGGALGESIPVGVFTRDQSVGFLRQRLARISEGDASAMAGVLGDLPVALSQAASTMEAMGWEPGEYMGCLEGRPLEEVVERWDGDGYPHEVWRALRLGYQTALEALGRRDEDLARLARLQLGMLSMMPHRGVPRDWLHRAGGGGPDAARRSLALLLERGVVLRAGDDAGRGGIVSLHRLQSRVVREDAVREGAVGGIVEAVVRALESALDGADMSDPGGAGRRTIVMVIESLSFLGDLDLGADLGDVDVEGLCGLVLLAGRRADEAGLGSFAVSLERIVDRVASLLGPDHPSALALRNNLAYAYESAGRLDEAIALFEQVLEDRLRVLGPDHPDTLTWRNNLAYAYESAGRLDEAIALLEQNLKESLRVLGPDHPDTLTSRNNLATAYQSAGRLDEAIALLEQNLKESLRVLGPDHPDTLTSRNNLATAYQSAGRLDEAIALLEQNLKESLRVLGPDHPDTLTSRNNLATAYQSAGRLDEAIALLEQNLKESLRVLGPEHPLTKRVAENLAICRRVRDERQPPPPDAVG</sequence>
<dbReference type="SUPFAM" id="SSF52540">
    <property type="entry name" value="P-loop containing nucleoside triphosphate hydrolases"/>
    <property type="match status" value="1"/>
</dbReference>
<dbReference type="InterPro" id="IPR011990">
    <property type="entry name" value="TPR-like_helical_dom_sf"/>
</dbReference>
<reference evidence="1" key="1">
    <citation type="submission" date="2024-05" db="EMBL/GenBank/DDBJ databases">
        <title>Draft genome assemblies of 36 bacteria isolated from hibernating arctic ground squirrels.</title>
        <authorList>
            <person name="McKee H."/>
            <person name="Mullen L."/>
            <person name="Drown D.M."/>
            <person name="Duddleston K.N."/>
        </authorList>
    </citation>
    <scope>NUCLEOTIDE SEQUENCE</scope>
    <source>
        <strain evidence="1">AR004</strain>
    </source>
</reference>
<evidence type="ECO:0000313" key="1">
    <source>
        <dbReference type="EMBL" id="XCP82260.1"/>
    </source>
</evidence>
<dbReference type="SUPFAM" id="SSF48452">
    <property type="entry name" value="TPR-like"/>
    <property type="match status" value="2"/>
</dbReference>
<dbReference type="PANTHER" id="PTHR46082:SF6">
    <property type="entry name" value="AAA+ ATPASE DOMAIN-CONTAINING PROTEIN-RELATED"/>
    <property type="match status" value="1"/>
</dbReference>
<dbReference type="Pfam" id="PF13374">
    <property type="entry name" value="TPR_10"/>
    <property type="match status" value="1"/>
</dbReference>
<name>A0AAU8N0T6_9ACTO</name>
<proteinExistence type="predicted"/>
<dbReference type="AlphaFoldDB" id="A0AAU8N0T6"/>
<dbReference type="EMBL" id="CP159989">
    <property type="protein sequence ID" value="XCP82260.1"/>
    <property type="molecule type" value="Genomic_DNA"/>
</dbReference>
<gene>
    <name evidence="1" type="ORF">ABXS69_09990</name>
</gene>
<dbReference type="PRINTS" id="PR00381">
    <property type="entry name" value="KINESINLIGHT"/>
</dbReference>
<dbReference type="Gene3D" id="1.25.40.10">
    <property type="entry name" value="Tetratricopeptide repeat domain"/>
    <property type="match status" value="2"/>
</dbReference>
<dbReference type="InterPro" id="IPR027417">
    <property type="entry name" value="P-loop_NTPase"/>
</dbReference>
<accession>A0AAU8N0T6</accession>
<organism evidence="1">
    <name type="scientific">Actinomyces timonensis</name>
    <dbReference type="NCBI Taxonomy" id="1288391"/>
    <lineage>
        <taxon>Bacteria</taxon>
        <taxon>Bacillati</taxon>
        <taxon>Actinomycetota</taxon>
        <taxon>Actinomycetes</taxon>
        <taxon>Actinomycetales</taxon>
        <taxon>Actinomycetaceae</taxon>
        <taxon>Actinomyces</taxon>
    </lineage>
</organism>
<dbReference type="RefSeq" id="WP_366180505.1">
    <property type="nucleotide sequence ID" value="NZ_CP159989.1"/>
</dbReference>
<dbReference type="PANTHER" id="PTHR46082">
    <property type="entry name" value="ATP/GTP-BINDING PROTEIN-RELATED"/>
    <property type="match status" value="1"/>
</dbReference>